<dbReference type="RefSeq" id="WP_167084901.1">
    <property type="nucleotide sequence ID" value="NZ_BAAADC010000001.1"/>
</dbReference>
<dbReference type="EMBL" id="JAASRM010000001">
    <property type="protein sequence ID" value="NIK90387.1"/>
    <property type="molecule type" value="Genomic_DNA"/>
</dbReference>
<gene>
    <name evidence="2" type="ORF">FHS83_003705</name>
</gene>
<feature type="transmembrane region" description="Helical" evidence="1">
    <location>
        <begin position="7"/>
        <end position="25"/>
    </location>
</feature>
<reference evidence="2 3" key="1">
    <citation type="submission" date="2020-03" db="EMBL/GenBank/DDBJ databases">
        <title>Genomic Encyclopedia of Type Strains, Phase IV (KMG-IV): sequencing the most valuable type-strain genomes for metagenomic binning, comparative biology and taxonomic classification.</title>
        <authorList>
            <person name="Goeker M."/>
        </authorList>
    </citation>
    <scope>NUCLEOTIDE SEQUENCE [LARGE SCALE GENOMIC DNA]</scope>
    <source>
        <strain evidence="2 3">DSM 19867</strain>
    </source>
</reference>
<evidence type="ECO:0000256" key="1">
    <source>
        <dbReference type="SAM" id="Phobius"/>
    </source>
</evidence>
<feature type="transmembrane region" description="Helical" evidence="1">
    <location>
        <begin position="45"/>
        <end position="69"/>
    </location>
</feature>
<keyword evidence="3" id="KW-1185">Reference proteome</keyword>
<keyword evidence="1" id="KW-1133">Transmembrane helix</keyword>
<keyword evidence="1" id="KW-0472">Membrane</keyword>
<dbReference type="AlphaFoldDB" id="A0A846N5S6"/>
<organism evidence="2 3">
    <name type="scientific">Rhizomicrobium palustre</name>
    <dbReference type="NCBI Taxonomy" id="189966"/>
    <lineage>
        <taxon>Bacteria</taxon>
        <taxon>Pseudomonadati</taxon>
        <taxon>Pseudomonadota</taxon>
        <taxon>Alphaproteobacteria</taxon>
        <taxon>Micropepsales</taxon>
        <taxon>Micropepsaceae</taxon>
        <taxon>Rhizomicrobium</taxon>
    </lineage>
</organism>
<accession>A0A846N5S6</accession>
<sequence length="100" mass="11201">MFTLIGALMIVVTAIPAYIMFGMAIGPSISAHQFFPQNWFQIPAWLLEIGGITMPFVLPAVIFAAWSFYTERKYMAQRCTMGIGLLWLAPGAFVLFAFMK</sequence>
<feature type="transmembrane region" description="Helical" evidence="1">
    <location>
        <begin position="81"/>
        <end position="99"/>
    </location>
</feature>
<keyword evidence="1" id="KW-0812">Transmembrane</keyword>
<proteinExistence type="predicted"/>
<protein>
    <submittedName>
        <fullName evidence="2">Putative membrane protein</fullName>
    </submittedName>
</protein>
<comment type="caution">
    <text evidence="2">The sequence shown here is derived from an EMBL/GenBank/DDBJ whole genome shotgun (WGS) entry which is preliminary data.</text>
</comment>
<evidence type="ECO:0000313" key="2">
    <source>
        <dbReference type="EMBL" id="NIK90387.1"/>
    </source>
</evidence>
<evidence type="ECO:0000313" key="3">
    <source>
        <dbReference type="Proteomes" id="UP000570514"/>
    </source>
</evidence>
<name>A0A846N5S6_9PROT</name>
<dbReference type="Proteomes" id="UP000570514">
    <property type="component" value="Unassembled WGS sequence"/>
</dbReference>